<proteinExistence type="predicted"/>
<dbReference type="AlphaFoldDB" id="A0AAF0H0P4"/>
<dbReference type="Proteomes" id="UP000305410">
    <property type="component" value="Chromosome Linear"/>
</dbReference>
<gene>
    <name evidence="1" type="ORF">CFBP5506_19190</name>
</gene>
<protein>
    <submittedName>
        <fullName evidence="1">Uncharacterized protein</fullName>
    </submittedName>
</protein>
<name>A0AAF0H0P4_AGRTU</name>
<organism evidence="1 2">
    <name type="scientific">Agrobacterium tumefaciens</name>
    <dbReference type="NCBI Taxonomy" id="358"/>
    <lineage>
        <taxon>Bacteria</taxon>
        <taxon>Pseudomonadati</taxon>
        <taxon>Pseudomonadota</taxon>
        <taxon>Alphaproteobacteria</taxon>
        <taxon>Hyphomicrobiales</taxon>
        <taxon>Rhizobiaceae</taxon>
        <taxon>Rhizobium/Agrobacterium group</taxon>
        <taxon>Agrobacterium</taxon>
        <taxon>Agrobacterium tumefaciens complex</taxon>
    </lineage>
</organism>
<evidence type="ECO:0000313" key="2">
    <source>
        <dbReference type="Proteomes" id="UP000305410"/>
    </source>
</evidence>
<accession>A0AAF0H0P4</accession>
<dbReference type="RefSeq" id="WP_136902958.1">
    <property type="nucleotide sequence ID" value="NZ_CP122963.1"/>
</dbReference>
<evidence type="ECO:0000313" key="1">
    <source>
        <dbReference type="EMBL" id="WGM61745.1"/>
    </source>
</evidence>
<sequence length="155" mass="17605">MLKNIDKIRLFKLRGRVADYRHRRLEAPFGVTKEPFEIQMVLGALDDGYVAHLRLALESSKKAVGGRPKWHAVIREAELALRLWEEFEAGHGTGCLVNIEKWLKCSPAWLIGGETIVHARRLVAEHGEEYREEALSFSLWVKPERAGSTLVTTGF</sequence>
<reference evidence="1" key="1">
    <citation type="submission" date="2019-04" db="EMBL/GenBank/DDBJ databases">
        <authorList>
            <person name="Chiang H.-Y."/>
            <person name="Huang Y.-Y."/>
            <person name="Chou L."/>
            <person name="Lai E.-M."/>
            <person name="Kuo C.-H."/>
        </authorList>
    </citation>
    <scope>NUCLEOTIDE SEQUENCE</scope>
    <source>
        <strain evidence="1">CFBP5506</strain>
    </source>
</reference>
<dbReference type="EMBL" id="CP122963">
    <property type="protein sequence ID" value="WGM61745.1"/>
    <property type="molecule type" value="Genomic_DNA"/>
</dbReference>
<reference evidence="1" key="2">
    <citation type="submission" date="2023-04" db="EMBL/GenBank/DDBJ databases">
        <title>Complete genome sequence of Agrobacterium salinitolerans CFBP5506.</title>
        <authorList>
            <person name="Yen H.-C."/>
            <person name="Yan X.-H."/>
            <person name="Lai E.-M."/>
            <person name="Kuo C.-H."/>
        </authorList>
    </citation>
    <scope>NUCLEOTIDE SEQUENCE</scope>
    <source>
        <strain evidence="1">CFBP5506</strain>
    </source>
</reference>